<protein>
    <submittedName>
        <fullName evidence="3">Uncharacterized protein</fullName>
    </submittedName>
</protein>
<feature type="region of interest" description="Disordered" evidence="1">
    <location>
        <begin position="430"/>
        <end position="451"/>
    </location>
</feature>
<feature type="region of interest" description="Disordered" evidence="1">
    <location>
        <begin position="582"/>
        <end position="610"/>
    </location>
</feature>
<feature type="compositionally biased region" description="Low complexity" evidence="1">
    <location>
        <begin position="266"/>
        <end position="278"/>
    </location>
</feature>
<comment type="caution">
    <text evidence="3">The sequence shown here is derived from an EMBL/GenBank/DDBJ whole genome shotgun (WGS) entry which is preliminary data.</text>
</comment>
<name>A0ABQ8NQE4_PYRGI</name>
<feature type="region of interest" description="Disordered" evidence="1">
    <location>
        <begin position="312"/>
        <end position="334"/>
    </location>
</feature>
<keyword evidence="2" id="KW-0812">Transmembrane</keyword>
<feature type="region of interest" description="Disordered" evidence="1">
    <location>
        <begin position="208"/>
        <end position="278"/>
    </location>
</feature>
<feature type="compositionally biased region" description="Basic and acidic residues" evidence="1">
    <location>
        <begin position="9"/>
        <end position="22"/>
    </location>
</feature>
<keyword evidence="2" id="KW-1133">Transmembrane helix</keyword>
<feature type="compositionally biased region" description="Gly residues" evidence="1">
    <location>
        <begin position="76"/>
        <end position="86"/>
    </location>
</feature>
<keyword evidence="4" id="KW-1185">Reference proteome</keyword>
<sequence length="740" mass="78709">MAPSHHIRHTADLIREQVHTETDPFSLTLSTRQNDNSKDPDRSGRDRGSSRSGKGDDSKGARNDKDGSRGDRSNRSGGGRGSSGGRRSGDNDKNGDSSNNSRNRGGRRTDNDSASRNKAPAASSGAPAPATTMQSSLGTPRPLPAIASPLPKVEGVNPVNNAVPASGGQAGRAPPAAVNTPFIMMPNSNPSPVILLSTVIPDLAKTAPQTTSLPSAPALATGTPAMPDTTLSPELSNGINPVGGTKAGSSSSQNPATPYSDGAPAQQQQGSSQQEGGSMDAITERVLISIGSIVAFAILCFVGWMIWRNVKRSKQQDEQKPYSKSSRNGGPSEAPAFYHKIAAKIPFLKTRQQLPWQEVNEKDIRSAPLNRSVATSATPIPTSVTSATPVSTNMTYGNGKVNQPLPTLPRLQTRISFLPPPQLNMSPAMGISPAGLGMSPGASSQSSARPLMSTPQVSQLQYDLNGLKTKKTREWTVSLHQANNSFSSTNAAQFEGTFNSIGASAGTLRPPMASPRHNRDELPGETYDAYNQTRRQDNHASMLSSLSSGFGDADIIIDDQPQPQPSLPQGLTASQLSYMQTQALSTHQQQSLGNIPNGRASSRTSWMSRSNRDTVYTQASDDSPPRFRTISSWVHQQTSRVRRAEHRANDNGETPSLPTAPGWHDMPPEPQFNMMMHDGQAPRAPESVFGRRPSAVESIFGRRPSAAESVFGRRPSAAESVFGRRPSAAGSIFGRRPSAA</sequence>
<feature type="compositionally biased region" description="Polar residues" evidence="1">
    <location>
        <begin position="247"/>
        <end position="257"/>
    </location>
</feature>
<accession>A0ABQ8NQE4</accession>
<feature type="compositionally biased region" description="Polar residues" evidence="1">
    <location>
        <begin position="441"/>
        <end position="451"/>
    </location>
</feature>
<dbReference type="EMBL" id="JABSND010000049">
    <property type="protein sequence ID" value="KAI6300616.1"/>
    <property type="molecule type" value="Genomic_DNA"/>
</dbReference>
<evidence type="ECO:0000313" key="4">
    <source>
        <dbReference type="Proteomes" id="UP001059893"/>
    </source>
</evidence>
<organism evidence="3 4">
    <name type="scientific">Pyricularia grisea</name>
    <name type="common">Crabgrass-specific blast fungus</name>
    <name type="synonym">Magnaporthe grisea</name>
    <dbReference type="NCBI Taxonomy" id="148305"/>
    <lineage>
        <taxon>Eukaryota</taxon>
        <taxon>Fungi</taxon>
        <taxon>Dikarya</taxon>
        <taxon>Ascomycota</taxon>
        <taxon>Pezizomycotina</taxon>
        <taxon>Sordariomycetes</taxon>
        <taxon>Sordariomycetidae</taxon>
        <taxon>Magnaporthales</taxon>
        <taxon>Pyriculariaceae</taxon>
        <taxon>Pyricularia</taxon>
    </lineage>
</organism>
<feature type="compositionally biased region" description="Low complexity" evidence="1">
    <location>
        <begin position="119"/>
        <end position="130"/>
    </location>
</feature>
<reference evidence="3" key="1">
    <citation type="submission" date="2021-01" db="EMBL/GenBank/DDBJ databases">
        <title>Deciphering the adaptive evolutionary patterns associated with biogeogrpahic diversity in the finger millet blast pathogen Magnaporthe oryzae in Eastern Africa.</title>
        <authorList>
            <person name="Onyema G."/>
            <person name="Shittu T.A."/>
            <person name="Dodsworth S."/>
            <person name="Devilliers S."/>
            <person name="Muthumeenakshi S."/>
            <person name="Sreenivasaprasad S."/>
        </authorList>
    </citation>
    <scope>NUCLEOTIDE SEQUENCE</scope>
    <source>
        <strain evidence="3">D15/s37</strain>
    </source>
</reference>
<feature type="transmembrane region" description="Helical" evidence="2">
    <location>
        <begin position="286"/>
        <end position="307"/>
    </location>
</feature>
<feature type="region of interest" description="Disordered" evidence="1">
    <location>
        <begin position="702"/>
        <end position="740"/>
    </location>
</feature>
<feature type="region of interest" description="Disordered" evidence="1">
    <location>
        <begin position="505"/>
        <end position="524"/>
    </location>
</feature>
<evidence type="ECO:0000256" key="1">
    <source>
        <dbReference type="SAM" id="MobiDB-lite"/>
    </source>
</evidence>
<dbReference type="Proteomes" id="UP001059893">
    <property type="component" value="Unassembled WGS sequence"/>
</dbReference>
<feature type="compositionally biased region" description="Polar residues" evidence="1">
    <location>
        <begin position="23"/>
        <end position="34"/>
    </location>
</feature>
<gene>
    <name evidence="3" type="ORF">MCOR33_003647</name>
</gene>
<proteinExistence type="predicted"/>
<evidence type="ECO:0000313" key="3">
    <source>
        <dbReference type="EMBL" id="KAI6300616.1"/>
    </source>
</evidence>
<keyword evidence="2" id="KW-0472">Membrane</keyword>
<feature type="region of interest" description="Disordered" evidence="1">
    <location>
        <begin position="1"/>
        <end position="174"/>
    </location>
</feature>
<evidence type="ECO:0000256" key="2">
    <source>
        <dbReference type="SAM" id="Phobius"/>
    </source>
</evidence>
<feature type="compositionally biased region" description="Basic and acidic residues" evidence="1">
    <location>
        <begin position="35"/>
        <end position="74"/>
    </location>
</feature>
<feature type="compositionally biased region" description="Polar residues" evidence="1">
    <location>
        <begin position="229"/>
        <end position="239"/>
    </location>
</feature>
<feature type="region of interest" description="Disordered" evidence="1">
    <location>
        <begin position="638"/>
        <end position="663"/>
    </location>
</feature>